<sequence length="116" mass="12741">MPRAWSQRALPHVDGAKGGKRGQVAVSKDDDLYFVLPDTKTPTLTILKASSRDGYAAYELVWRQQGGFPPTEPLVDTTRLDYDNVLSVYTRAAAGEGEASEADKSRINVVVLDFQL</sequence>
<dbReference type="Proteomes" id="UP001320420">
    <property type="component" value="Unassembled WGS sequence"/>
</dbReference>
<comment type="caution">
    <text evidence="2">The sequence shown here is derived from an EMBL/GenBank/DDBJ whole genome shotgun (WGS) entry which is preliminary data.</text>
</comment>
<evidence type="ECO:0000313" key="2">
    <source>
        <dbReference type="EMBL" id="KAK7757064.1"/>
    </source>
</evidence>
<accession>A0AAN9V9L5</accession>
<protein>
    <submittedName>
        <fullName evidence="2">Uncharacterized protein</fullName>
    </submittedName>
</protein>
<reference evidence="2 3" key="1">
    <citation type="submission" date="2024-02" db="EMBL/GenBank/DDBJ databases">
        <title>De novo assembly and annotation of 12 fungi associated with fruit tree decline syndrome in Ontario, Canada.</title>
        <authorList>
            <person name="Sulman M."/>
            <person name="Ellouze W."/>
            <person name="Ilyukhin E."/>
        </authorList>
    </citation>
    <scope>NUCLEOTIDE SEQUENCE [LARGE SCALE GENOMIC DNA]</scope>
    <source>
        <strain evidence="2 3">M11/M66-122</strain>
    </source>
</reference>
<keyword evidence="3" id="KW-1185">Reference proteome</keyword>
<feature type="region of interest" description="Disordered" evidence="1">
    <location>
        <begin position="1"/>
        <end position="22"/>
    </location>
</feature>
<dbReference type="AlphaFoldDB" id="A0AAN9V9L5"/>
<proteinExistence type="predicted"/>
<organism evidence="2 3">
    <name type="scientific">Diatrype stigma</name>
    <dbReference type="NCBI Taxonomy" id="117547"/>
    <lineage>
        <taxon>Eukaryota</taxon>
        <taxon>Fungi</taxon>
        <taxon>Dikarya</taxon>
        <taxon>Ascomycota</taxon>
        <taxon>Pezizomycotina</taxon>
        <taxon>Sordariomycetes</taxon>
        <taxon>Xylariomycetidae</taxon>
        <taxon>Xylariales</taxon>
        <taxon>Diatrypaceae</taxon>
        <taxon>Diatrype</taxon>
    </lineage>
</organism>
<gene>
    <name evidence="2" type="ORF">SLS62_001082</name>
</gene>
<evidence type="ECO:0000256" key="1">
    <source>
        <dbReference type="SAM" id="MobiDB-lite"/>
    </source>
</evidence>
<dbReference type="EMBL" id="JAKJXP020000004">
    <property type="protein sequence ID" value="KAK7757064.1"/>
    <property type="molecule type" value="Genomic_DNA"/>
</dbReference>
<name>A0AAN9V9L5_9PEZI</name>
<evidence type="ECO:0000313" key="3">
    <source>
        <dbReference type="Proteomes" id="UP001320420"/>
    </source>
</evidence>